<keyword evidence="2" id="KW-1185">Reference proteome</keyword>
<sequence>MLYAVGIQLFAPSADAESFSACIRANVSNVDNTWLEFLDRMIGYEMCQQAIKQNCALMSAPPLIDLQRRAFR</sequence>
<dbReference type="Proteomes" id="UP000000305">
    <property type="component" value="Unassembled WGS sequence"/>
</dbReference>
<dbReference type="EMBL" id="GL732528">
    <property type="protein sequence ID" value="EFX86858.1"/>
    <property type="molecule type" value="Genomic_DNA"/>
</dbReference>
<protein>
    <submittedName>
        <fullName evidence="1">Uncharacterized protein</fullName>
    </submittedName>
</protein>
<dbReference type="KEGG" id="dpx:DAPPUDRAFT_235575"/>
<reference evidence="1 2" key="1">
    <citation type="journal article" date="2011" name="Science">
        <title>The ecoresponsive genome of Daphnia pulex.</title>
        <authorList>
            <person name="Colbourne J.K."/>
            <person name="Pfrender M.E."/>
            <person name="Gilbert D."/>
            <person name="Thomas W.K."/>
            <person name="Tucker A."/>
            <person name="Oakley T.H."/>
            <person name="Tokishita S."/>
            <person name="Aerts A."/>
            <person name="Arnold G.J."/>
            <person name="Basu M.K."/>
            <person name="Bauer D.J."/>
            <person name="Caceres C.E."/>
            <person name="Carmel L."/>
            <person name="Casola C."/>
            <person name="Choi J.H."/>
            <person name="Detter J.C."/>
            <person name="Dong Q."/>
            <person name="Dusheyko S."/>
            <person name="Eads B.D."/>
            <person name="Frohlich T."/>
            <person name="Geiler-Samerotte K.A."/>
            <person name="Gerlach D."/>
            <person name="Hatcher P."/>
            <person name="Jogdeo S."/>
            <person name="Krijgsveld J."/>
            <person name="Kriventseva E.V."/>
            <person name="Kultz D."/>
            <person name="Laforsch C."/>
            <person name="Lindquist E."/>
            <person name="Lopez J."/>
            <person name="Manak J.R."/>
            <person name="Muller J."/>
            <person name="Pangilinan J."/>
            <person name="Patwardhan R.P."/>
            <person name="Pitluck S."/>
            <person name="Pritham E.J."/>
            <person name="Rechtsteiner A."/>
            <person name="Rho M."/>
            <person name="Rogozin I.B."/>
            <person name="Sakarya O."/>
            <person name="Salamov A."/>
            <person name="Schaack S."/>
            <person name="Shapiro H."/>
            <person name="Shiga Y."/>
            <person name="Skalitzky C."/>
            <person name="Smith Z."/>
            <person name="Souvorov A."/>
            <person name="Sung W."/>
            <person name="Tang Z."/>
            <person name="Tsuchiya D."/>
            <person name="Tu H."/>
            <person name="Vos H."/>
            <person name="Wang M."/>
            <person name="Wolf Y.I."/>
            <person name="Yamagata H."/>
            <person name="Yamada T."/>
            <person name="Ye Y."/>
            <person name="Shaw J.R."/>
            <person name="Andrews J."/>
            <person name="Crease T.J."/>
            <person name="Tang H."/>
            <person name="Lucas S.M."/>
            <person name="Robertson H.M."/>
            <person name="Bork P."/>
            <person name="Koonin E.V."/>
            <person name="Zdobnov E.M."/>
            <person name="Grigoriev I.V."/>
            <person name="Lynch M."/>
            <person name="Boore J.L."/>
        </authorList>
    </citation>
    <scope>NUCLEOTIDE SEQUENCE [LARGE SCALE GENOMIC DNA]</scope>
</reference>
<evidence type="ECO:0000313" key="2">
    <source>
        <dbReference type="Proteomes" id="UP000000305"/>
    </source>
</evidence>
<organism evidence="1 2">
    <name type="scientific">Daphnia pulex</name>
    <name type="common">Water flea</name>
    <dbReference type="NCBI Taxonomy" id="6669"/>
    <lineage>
        <taxon>Eukaryota</taxon>
        <taxon>Metazoa</taxon>
        <taxon>Ecdysozoa</taxon>
        <taxon>Arthropoda</taxon>
        <taxon>Crustacea</taxon>
        <taxon>Branchiopoda</taxon>
        <taxon>Diplostraca</taxon>
        <taxon>Cladocera</taxon>
        <taxon>Anomopoda</taxon>
        <taxon>Daphniidae</taxon>
        <taxon>Daphnia</taxon>
    </lineage>
</organism>
<proteinExistence type="predicted"/>
<evidence type="ECO:0000313" key="1">
    <source>
        <dbReference type="EMBL" id="EFX86858.1"/>
    </source>
</evidence>
<dbReference type="AlphaFoldDB" id="E9G086"/>
<dbReference type="InParanoid" id="E9G086"/>
<dbReference type="HOGENOM" id="CLU_2724795_0_0_1"/>
<gene>
    <name evidence="1" type="ORF">DAPPUDRAFT_235575</name>
</gene>
<accession>E9G086</accession>
<name>E9G086_DAPPU</name>